<dbReference type="InterPro" id="IPR002125">
    <property type="entry name" value="CMP_dCMP_dom"/>
</dbReference>
<accession>A0A9W7FVC9</accession>
<dbReference type="GO" id="GO:0008270">
    <property type="term" value="F:zinc ion binding"/>
    <property type="evidence" value="ECO:0007669"/>
    <property type="project" value="InterPro"/>
</dbReference>
<evidence type="ECO:0000256" key="1">
    <source>
        <dbReference type="ARBA" id="ARBA00022723"/>
    </source>
</evidence>
<dbReference type="InterPro" id="IPR016192">
    <property type="entry name" value="APOBEC/CMP_deaminase_Zn-bd"/>
</dbReference>
<keyword evidence="2" id="KW-0862">Zinc</keyword>
<dbReference type="OrthoDB" id="46889at2759"/>
<feature type="region of interest" description="Disordered" evidence="3">
    <location>
        <begin position="222"/>
        <end position="277"/>
    </location>
</feature>
<dbReference type="PROSITE" id="PS00903">
    <property type="entry name" value="CYT_DCMP_DEAMINASES_1"/>
    <property type="match status" value="1"/>
</dbReference>
<dbReference type="InterPro" id="IPR016193">
    <property type="entry name" value="Cytidine_deaminase-like"/>
</dbReference>
<dbReference type="GO" id="GO:0016787">
    <property type="term" value="F:hydrolase activity"/>
    <property type="evidence" value="ECO:0007669"/>
    <property type="project" value="InterPro"/>
</dbReference>
<gene>
    <name evidence="5" type="ORF">TrCOL_g2267</name>
</gene>
<feature type="region of interest" description="Disordered" evidence="3">
    <location>
        <begin position="64"/>
        <end position="99"/>
    </location>
</feature>
<protein>
    <recommendedName>
        <fullName evidence="4">CMP/dCMP-type deaminase domain-containing protein</fullName>
    </recommendedName>
</protein>
<dbReference type="Gene3D" id="3.40.140.10">
    <property type="entry name" value="Cytidine Deaminase, domain 2"/>
    <property type="match status" value="1"/>
</dbReference>
<proteinExistence type="predicted"/>
<feature type="compositionally biased region" description="Basic and acidic residues" evidence="3">
    <location>
        <begin position="243"/>
        <end position="259"/>
    </location>
</feature>
<feature type="compositionally biased region" description="Low complexity" evidence="3">
    <location>
        <begin position="90"/>
        <end position="99"/>
    </location>
</feature>
<evidence type="ECO:0000313" key="5">
    <source>
        <dbReference type="EMBL" id="GMI19815.1"/>
    </source>
</evidence>
<sequence length="277" mass="30957">MEPYNPFNVSSFELYSYVPPTKCESDDDSLQYDLTDRIYMDITLLVTRTSICQQGFMGCLVVKPTSSKPTSSKPTSSYTILKPDTDTDTDTTTTSSTTTPSLTTLKENILITQVNVPFYSNFDSDVHAEIHAIATAAGAGVSLKDTTVYISMPPCKNCFQALVKAGVRRIVSRKRVCDAVRTWLDGPKNESGVSYTEVPDTDASKARLLELVKNSGCMDVEKIQAERKRRKEDKEQRKKKRRETREENIRRHQEPEDAKNSPPKSTSVPPPAKNNTS</sequence>
<reference evidence="6" key="1">
    <citation type="journal article" date="2023" name="Commun. Biol.">
        <title>Genome analysis of Parmales, the sister group of diatoms, reveals the evolutionary specialization of diatoms from phago-mixotrophs to photoautotrophs.</title>
        <authorList>
            <person name="Ban H."/>
            <person name="Sato S."/>
            <person name="Yoshikawa S."/>
            <person name="Yamada K."/>
            <person name="Nakamura Y."/>
            <person name="Ichinomiya M."/>
            <person name="Sato N."/>
            <person name="Blanc-Mathieu R."/>
            <person name="Endo H."/>
            <person name="Kuwata A."/>
            <person name="Ogata H."/>
        </authorList>
    </citation>
    <scope>NUCLEOTIDE SEQUENCE [LARGE SCALE GENOMIC DNA]</scope>
</reference>
<dbReference type="Proteomes" id="UP001165065">
    <property type="component" value="Unassembled WGS sequence"/>
</dbReference>
<evidence type="ECO:0000256" key="2">
    <source>
        <dbReference type="ARBA" id="ARBA00022833"/>
    </source>
</evidence>
<evidence type="ECO:0000259" key="4">
    <source>
        <dbReference type="Pfam" id="PF00383"/>
    </source>
</evidence>
<dbReference type="SUPFAM" id="SSF53927">
    <property type="entry name" value="Cytidine deaminase-like"/>
    <property type="match status" value="1"/>
</dbReference>
<feature type="domain" description="CMP/dCMP-type deaminase" evidence="4">
    <location>
        <begin position="107"/>
        <end position="171"/>
    </location>
</feature>
<feature type="compositionally biased region" description="Low complexity" evidence="3">
    <location>
        <begin position="64"/>
        <end position="77"/>
    </location>
</feature>
<name>A0A9W7FVC9_9STRA</name>
<evidence type="ECO:0000256" key="3">
    <source>
        <dbReference type="SAM" id="MobiDB-lite"/>
    </source>
</evidence>
<dbReference type="AlphaFoldDB" id="A0A9W7FVC9"/>
<evidence type="ECO:0000313" key="6">
    <source>
        <dbReference type="Proteomes" id="UP001165065"/>
    </source>
</evidence>
<dbReference type="EMBL" id="BRYA01000500">
    <property type="protein sequence ID" value="GMI19815.1"/>
    <property type="molecule type" value="Genomic_DNA"/>
</dbReference>
<keyword evidence="6" id="KW-1185">Reference proteome</keyword>
<dbReference type="Pfam" id="PF00383">
    <property type="entry name" value="dCMP_cyt_deam_1"/>
    <property type="match status" value="1"/>
</dbReference>
<feature type="compositionally biased region" description="Pro residues" evidence="3">
    <location>
        <begin position="268"/>
        <end position="277"/>
    </location>
</feature>
<organism evidence="5 6">
    <name type="scientific">Triparma columacea</name>
    <dbReference type="NCBI Taxonomy" id="722753"/>
    <lineage>
        <taxon>Eukaryota</taxon>
        <taxon>Sar</taxon>
        <taxon>Stramenopiles</taxon>
        <taxon>Ochrophyta</taxon>
        <taxon>Bolidophyceae</taxon>
        <taxon>Parmales</taxon>
        <taxon>Triparmaceae</taxon>
        <taxon>Triparma</taxon>
    </lineage>
</organism>
<feature type="compositionally biased region" description="Basic and acidic residues" evidence="3">
    <location>
        <begin position="222"/>
        <end position="236"/>
    </location>
</feature>
<keyword evidence="1" id="KW-0479">Metal-binding</keyword>
<comment type="caution">
    <text evidence="5">The sequence shown here is derived from an EMBL/GenBank/DDBJ whole genome shotgun (WGS) entry which is preliminary data.</text>
</comment>